<keyword evidence="1" id="KW-0812">Transmembrane</keyword>
<dbReference type="Pfam" id="PF07690">
    <property type="entry name" value="MFS_1"/>
    <property type="match status" value="1"/>
</dbReference>
<feature type="transmembrane region" description="Helical" evidence="1">
    <location>
        <begin position="125"/>
        <end position="148"/>
    </location>
</feature>
<dbReference type="Gene3D" id="1.20.1250.20">
    <property type="entry name" value="MFS general substrate transporter like domains"/>
    <property type="match status" value="1"/>
</dbReference>
<dbReference type="EMBL" id="BAAAOB010000005">
    <property type="protein sequence ID" value="GAA1798387.1"/>
    <property type="molecule type" value="Genomic_DNA"/>
</dbReference>
<accession>A0ABN2LSX0</accession>
<dbReference type="Proteomes" id="UP001500851">
    <property type="component" value="Unassembled WGS sequence"/>
</dbReference>
<evidence type="ECO:0000313" key="2">
    <source>
        <dbReference type="EMBL" id="GAA1798387.1"/>
    </source>
</evidence>
<dbReference type="SUPFAM" id="SSF103473">
    <property type="entry name" value="MFS general substrate transporter"/>
    <property type="match status" value="1"/>
</dbReference>
<feature type="transmembrane region" description="Helical" evidence="1">
    <location>
        <begin position="243"/>
        <end position="264"/>
    </location>
</feature>
<feature type="transmembrane region" description="Helical" evidence="1">
    <location>
        <begin position="32"/>
        <end position="56"/>
    </location>
</feature>
<dbReference type="PANTHER" id="PTHR23523:SF2">
    <property type="entry name" value="2-NITROIMIDAZOLE TRANSPORTER"/>
    <property type="match status" value="1"/>
</dbReference>
<dbReference type="InterPro" id="IPR052524">
    <property type="entry name" value="MFS_Cyanate_Porter"/>
</dbReference>
<feature type="transmembrane region" description="Helical" evidence="1">
    <location>
        <begin position="207"/>
        <end position="231"/>
    </location>
</feature>
<feature type="transmembrane region" description="Helical" evidence="1">
    <location>
        <begin position="154"/>
        <end position="174"/>
    </location>
</feature>
<sequence length="393" mass="38635">MLLVALLLVAVNLRLGVTSASALLTALTASGALTPVAAIIVPSLPTAVFAIAGLGTARLSARLGVERTLLAGLVALVVGLAIRGIPDPAVVVAGTVIATGGLAIVNILLPAVVRVHFGTRIGPVTTAYSTLMSLGSAAAAATAVPIATALGSPSLGLAAWALPALIGLIAWLLAMPRPRDLPGPPAPAAAGGAEVGGRRIPLPAGTLLLAAYFSLQALLSYVVMGWLPSIAQDAGIPAERSGLLLGIAMAVGVPATVVVVSLAGSPRRMRVGFVLVAASSVGALTGLLFAPAAAPEVWAALIGLGMCAFPLVLALIAGFGDGPEETARVSSVVQSAGYSIATLGPLGAGALHQSTGTWSIVLIALGCCAALQGALGLALTRVVARRRGTAAPS</sequence>
<feature type="transmembrane region" description="Helical" evidence="1">
    <location>
        <begin position="68"/>
        <end position="85"/>
    </location>
</feature>
<proteinExistence type="predicted"/>
<feature type="transmembrane region" description="Helical" evidence="1">
    <location>
        <begin position="271"/>
        <end position="292"/>
    </location>
</feature>
<keyword evidence="1" id="KW-0472">Membrane</keyword>
<evidence type="ECO:0000256" key="1">
    <source>
        <dbReference type="SAM" id="Phobius"/>
    </source>
</evidence>
<feature type="transmembrane region" description="Helical" evidence="1">
    <location>
        <begin position="357"/>
        <end position="379"/>
    </location>
</feature>
<feature type="transmembrane region" description="Helical" evidence="1">
    <location>
        <begin position="91"/>
        <end position="113"/>
    </location>
</feature>
<keyword evidence="1" id="KW-1133">Transmembrane helix</keyword>
<name>A0ABN2LSX0_9MICO</name>
<protein>
    <submittedName>
        <fullName evidence="2">MFS transporter</fullName>
    </submittedName>
</protein>
<keyword evidence="3" id="KW-1185">Reference proteome</keyword>
<dbReference type="InterPro" id="IPR036259">
    <property type="entry name" value="MFS_trans_sf"/>
</dbReference>
<dbReference type="InterPro" id="IPR011701">
    <property type="entry name" value="MFS"/>
</dbReference>
<feature type="transmembrane region" description="Helical" evidence="1">
    <location>
        <begin position="298"/>
        <end position="320"/>
    </location>
</feature>
<feature type="transmembrane region" description="Helical" evidence="1">
    <location>
        <begin position="332"/>
        <end position="351"/>
    </location>
</feature>
<dbReference type="PANTHER" id="PTHR23523">
    <property type="match status" value="1"/>
</dbReference>
<comment type="caution">
    <text evidence="2">The sequence shown here is derived from an EMBL/GenBank/DDBJ whole genome shotgun (WGS) entry which is preliminary data.</text>
</comment>
<gene>
    <name evidence="2" type="ORF">GCM10009768_29350</name>
</gene>
<reference evidence="2 3" key="1">
    <citation type="journal article" date="2019" name="Int. J. Syst. Evol. Microbiol.">
        <title>The Global Catalogue of Microorganisms (GCM) 10K type strain sequencing project: providing services to taxonomists for standard genome sequencing and annotation.</title>
        <authorList>
            <consortium name="The Broad Institute Genomics Platform"/>
            <consortium name="The Broad Institute Genome Sequencing Center for Infectious Disease"/>
            <person name="Wu L."/>
            <person name="Ma J."/>
        </authorList>
    </citation>
    <scope>NUCLEOTIDE SEQUENCE [LARGE SCALE GENOMIC DNA]</scope>
    <source>
        <strain evidence="2 3">JCM 14736</strain>
    </source>
</reference>
<organism evidence="2 3">
    <name type="scientific">Leucobacter iarius</name>
    <dbReference type="NCBI Taxonomy" id="333963"/>
    <lineage>
        <taxon>Bacteria</taxon>
        <taxon>Bacillati</taxon>
        <taxon>Actinomycetota</taxon>
        <taxon>Actinomycetes</taxon>
        <taxon>Micrococcales</taxon>
        <taxon>Microbacteriaceae</taxon>
        <taxon>Leucobacter</taxon>
    </lineage>
</organism>
<evidence type="ECO:0000313" key="3">
    <source>
        <dbReference type="Proteomes" id="UP001500851"/>
    </source>
</evidence>